<feature type="compositionally biased region" description="Low complexity" evidence="3">
    <location>
        <begin position="41"/>
        <end position="52"/>
    </location>
</feature>
<name>A0A8H3YC32_9TREE</name>
<dbReference type="EMBL" id="BLZA01000005">
    <property type="protein sequence ID" value="GHJ83845.1"/>
    <property type="molecule type" value="Genomic_DNA"/>
</dbReference>
<evidence type="ECO:0000313" key="6">
    <source>
        <dbReference type="Proteomes" id="UP000620104"/>
    </source>
</evidence>
<reference evidence="5" key="1">
    <citation type="submission" date="2020-07" db="EMBL/GenBank/DDBJ databases">
        <title>Draft Genome Sequence of a Deep-Sea Yeast, Naganishia (Cryptococcus) liquefaciens strain N6.</title>
        <authorList>
            <person name="Han Y.W."/>
            <person name="Kajitani R."/>
            <person name="Morimoto H."/>
            <person name="Parhat M."/>
            <person name="Tsubouchi H."/>
            <person name="Bakenova O."/>
            <person name="Ogata M."/>
            <person name="Argunhan B."/>
            <person name="Aoki R."/>
            <person name="Kajiwara S."/>
            <person name="Itoh T."/>
            <person name="Iwasaki H."/>
        </authorList>
    </citation>
    <scope>NUCLEOTIDE SEQUENCE</scope>
    <source>
        <strain evidence="5">N6</strain>
    </source>
</reference>
<dbReference type="GO" id="GO:0042026">
    <property type="term" value="P:protein refolding"/>
    <property type="evidence" value="ECO:0007669"/>
    <property type="project" value="TreeGrafter"/>
</dbReference>
<keyword evidence="2" id="KW-0175">Coiled coil</keyword>
<evidence type="ECO:0000313" key="5">
    <source>
        <dbReference type="EMBL" id="GHJ83845.1"/>
    </source>
</evidence>
<dbReference type="OrthoDB" id="2594344at2759"/>
<dbReference type="CDD" id="cd06257">
    <property type="entry name" value="DnaJ"/>
    <property type="match status" value="1"/>
</dbReference>
<dbReference type="SUPFAM" id="SSF46565">
    <property type="entry name" value="Chaperone J-domain"/>
    <property type="match status" value="1"/>
</dbReference>
<dbReference type="Pfam" id="PF00226">
    <property type="entry name" value="DnaJ"/>
    <property type="match status" value="1"/>
</dbReference>
<evidence type="ECO:0000256" key="2">
    <source>
        <dbReference type="SAM" id="Coils"/>
    </source>
</evidence>
<dbReference type="GO" id="GO:0051082">
    <property type="term" value="F:unfolded protein binding"/>
    <property type="evidence" value="ECO:0007669"/>
    <property type="project" value="TreeGrafter"/>
</dbReference>
<organism evidence="5 6">
    <name type="scientific">Naganishia liquefaciens</name>
    <dbReference type="NCBI Taxonomy" id="104408"/>
    <lineage>
        <taxon>Eukaryota</taxon>
        <taxon>Fungi</taxon>
        <taxon>Dikarya</taxon>
        <taxon>Basidiomycota</taxon>
        <taxon>Agaricomycotina</taxon>
        <taxon>Tremellomycetes</taxon>
        <taxon>Filobasidiales</taxon>
        <taxon>Filobasidiaceae</taxon>
        <taxon>Naganishia</taxon>
    </lineage>
</organism>
<dbReference type="PANTHER" id="PTHR43096">
    <property type="entry name" value="DNAJ HOMOLOG 1, MITOCHONDRIAL-RELATED"/>
    <property type="match status" value="1"/>
</dbReference>
<keyword evidence="6" id="KW-1185">Reference proteome</keyword>
<dbReference type="PANTHER" id="PTHR43096:SF52">
    <property type="entry name" value="DNAJ HOMOLOG 1, MITOCHONDRIAL-RELATED"/>
    <property type="match status" value="1"/>
</dbReference>
<dbReference type="PRINTS" id="PR00625">
    <property type="entry name" value="JDOMAIN"/>
</dbReference>
<comment type="caution">
    <text evidence="5">The sequence shown here is derived from an EMBL/GenBank/DDBJ whole genome shotgun (WGS) entry which is preliminary data.</text>
</comment>
<dbReference type="InterPro" id="IPR001623">
    <property type="entry name" value="DnaJ_domain"/>
</dbReference>
<evidence type="ECO:0000256" key="1">
    <source>
        <dbReference type="ARBA" id="ARBA00023186"/>
    </source>
</evidence>
<dbReference type="Gene3D" id="1.10.287.110">
    <property type="entry name" value="DnaJ domain"/>
    <property type="match status" value="1"/>
</dbReference>
<dbReference type="PROSITE" id="PS50076">
    <property type="entry name" value="DNAJ_2"/>
    <property type="match status" value="1"/>
</dbReference>
<feature type="coiled-coil region" evidence="2">
    <location>
        <begin position="316"/>
        <end position="343"/>
    </location>
</feature>
<protein>
    <recommendedName>
        <fullName evidence="4">J domain-containing protein</fullName>
    </recommendedName>
</protein>
<dbReference type="GO" id="GO:0005737">
    <property type="term" value="C:cytoplasm"/>
    <property type="evidence" value="ECO:0007669"/>
    <property type="project" value="TreeGrafter"/>
</dbReference>
<evidence type="ECO:0000259" key="4">
    <source>
        <dbReference type="PROSITE" id="PS50076"/>
    </source>
</evidence>
<feature type="region of interest" description="Disordered" evidence="3">
    <location>
        <begin position="41"/>
        <end position="104"/>
    </location>
</feature>
<proteinExistence type="predicted"/>
<dbReference type="AlphaFoldDB" id="A0A8H3YC32"/>
<dbReference type="Proteomes" id="UP000620104">
    <property type="component" value="Unassembled WGS sequence"/>
</dbReference>
<sequence length="365" mass="40447">MPRPRDTAHRLLATSGWACHYCSTTTLRAPIMPFTSTLTTTTTTTSVGKTSSFPTTMTPIRRYAQAATAPSSEETADDEPPPSRRARHPEGAQYPFPSKKNPSPYEILHLPTTADPKEIKQRYYRLALLYHPDSTHPSSSPHNFSLLNRAYKLLSSPHSRATYHRTGHGWGTAHDVAAGRTGGAAGGFNRASDEELRRQARARAYSYAYSSGGSTGYGRGGQAYDQARWGGTDRQEGGAGGPNPNGNYTTNTRFIGSLLIVSVLFSLIQYNRALNASLWTQELLDAKHMGASQALAEAHHEAALYGRERRERIRRLVRSREVEKEFERRLAEAEARRAETGHQAPVVDLEPEVCNDQVIRDVLKR</sequence>
<dbReference type="InterPro" id="IPR036869">
    <property type="entry name" value="J_dom_sf"/>
</dbReference>
<keyword evidence="1" id="KW-0143">Chaperone</keyword>
<dbReference type="SMART" id="SM00271">
    <property type="entry name" value="DnaJ"/>
    <property type="match status" value="1"/>
</dbReference>
<evidence type="ECO:0000256" key="3">
    <source>
        <dbReference type="SAM" id="MobiDB-lite"/>
    </source>
</evidence>
<accession>A0A8H3YC32</accession>
<feature type="domain" description="J" evidence="4">
    <location>
        <begin position="103"/>
        <end position="167"/>
    </location>
</feature>
<gene>
    <name evidence="5" type="ORF">NliqN6_0247</name>
</gene>